<dbReference type="Proteomes" id="UP000242886">
    <property type="component" value="Chromosome SDENCHOL"/>
</dbReference>
<accession>A0A7Z7HQL2</accession>
<reference evidence="1" key="1">
    <citation type="submission" date="2017-03" db="EMBL/GenBank/DDBJ databases">
        <authorList>
            <consortium name="AG Boll"/>
        </authorList>
    </citation>
    <scope>NUCLEOTIDE SEQUENCE [LARGE SCALE GENOMIC DNA]</scope>
    <source>
        <strain evidence="1">Chol</strain>
    </source>
</reference>
<evidence type="ECO:0000313" key="1">
    <source>
        <dbReference type="EMBL" id="SMB25381.1"/>
    </source>
</evidence>
<name>A0A7Z7HQL2_9PROT</name>
<evidence type="ECO:0008006" key="3">
    <source>
        <dbReference type="Google" id="ProtNLM"/>
    </source>
</evidence>
<protein>
    <recommendedName>
        <fullName evidence="3">Condensation domain-containing protein</fullName>
    </recommendedName>
</protein>
<dbReference type="SUPFAM" id="SSF52777">
    <property type="entry name" value="CoA-dependent acyltransferases"/>
    <property type="match status" value="1"/>
</dbReference>
<evidence type="ECO:0000313" key="2">
    <source>
        <dbReference type="Proteomes" id="UP000242886"/>
    </source>
</evidence>
<dbReference type="RefSeq" id="WP_154716468.1">
    <property type="nucleotide sequence ID" value="NZ_LT837803.1"/>
</dbReference>
<gene>
    <name evidence="1" type="ORF">SDENCHOL_11263</name>
</gene>
<sequence length="402" mass="44810">MTSIKKTSRPVYSRRMSATERFSLAINELYRYNIVALAEGRGSITRKELQAAVDIAAKKNPGARVRLKSFLGFAKWVDSGIAPVVHEIQVPHWDCFSERGADFMETSFDALNGGAVCDLYLIPGETTRIVVRVLHAAMDARGLQHFVKDVFRILRGEQPIGSSSTLTDTDVRLKFQDKIQGKQVEMECMPILQPSAHEGETLSYVWRRVIIDKNIGNMLPKMAVFLAQYARKHGEGEVGFTIPVDMRGLREEINTTANMTGYLRVKVDPDSTAKSVMQQINQGIKSYLDCIIPPIFKWVPWIPLSILGKDMRKNADKLLYAKNKVIPSGGLVSMGMFKPGDYSCPQFNATTCIGIPGSVGKMNVVIMNHSDHTEVVFSTPAAFNKDGQLDRLIEEFQQSMSA</sequence>
<dbReference type="EMBL" id="LT837803">
    <property type="protein sequence ID" value="SMB25381.1"/>
    <property type="molecule type" value="Genomic_DNA"/>
</dbReference>
<proteinExistence type="predicted"/>
<organism evidence="1 2">
    <name type="scientific">Sterolibacterium denitrificans</name>
    <dbReference type="NCBI Taxonomy" id="157592"/>
    <lineage>
        <taxon>Bacteria</taxon>
        <taxon>Pseudomonadati</taxon>
        <taxon>Pseudomonadota</taxon>
        <taxon>Betaproteobacteria</taxon>
        <taxon>Nitrosomonadales</taxon>
        <taxon>Sterolibacteriaceae</taxon>
        <taxon>Sterolibacterium</taxon>
    </lineage>
</organism>
<dbReference type="AlphaFoldDB" id="A0A7Z7HQL2"/>
<keyword evidence="2" id="KW-1185">Reference proteome</keyword>